<evidence type="ECO:0000313" key="2">
    <source>
        <dbReference type="EMBL" id="OHA48984.1"/>
    </source>
</evidence>
<dbReference type="SUPFAM" id="SSF82649">
    <property type="entry name" value="SufE/NifU"/>
    <property type="match status" value="1"/>
</dbReference>
<protein>
    <recommendedName>
        <fullName evidence="1">NIF system FeS cluster assembly NifU N-terminal domain-containing protein</fullName>
    </recommendedName>
</protein>
<evidence type="ECO:0000259" key="1">
    <source>
        <dbReference type="Pfam" id="PF01592"/>
    </source>
</evidence>
<sequence length="137" mass="15375">MADVDKWVYSNVVKDHFMRPKGFLLGEPKEGEFDSYGEVGSLACGDIIKVWIKVDKETDKIKDFKWQTWGCATAIASASAFAEMIMKNSGMKVEEAMNIKPKDIADYLGGLPARKFHCSILADKAFKKAVENFRSKN</sequence>
<evidence type="ECO:0000313" key="3">
    <source>
        <dbReference type="Proteomes" id="UP000178646"/>
    </source>
</evidence>
<proteinExistence type="predicted"/>
<dbReference type="AlphaFoldDB" id="A0A1G2PKY1"/>
<dbReference type="Pfam" id="PF01592">
    <property type="entry name" value="NifU_N"/>
    <property type="match status" value="1"/>
</dbReference>
<comment type="caution">
    <text evidence="2">The sequence shown here is derived from an EMBL/GenBank/DDBJ whole genome shotgun (WGS) entry which is preliminary data.</text>
</comment>
<dbReference type="Gene3D" id="3.90.1010.10">
    <property type="match status" value="1"/>
</dbReference>
<dbReference type="GO" id="GO:0016226">
    <property type="term" value="P:iron-sulfur cluster assembly"/>
    <property type="evidence" value="ECO:0007669"/>
    <property type="project" value="InterPro"/>
</dbReference>
<dbReference type="EMBL" id="MHSU01000039">
    <property type="protein sequence ID" value="OHA48984.1"/>
    <property type="molecule type" value="Genomic_DNA"/>
</dbReference>
<dbReference type="Proteomes" id="UP000178646">
    <property type="component" value="Unassembled WGS sequence"/>
</dbReference>
<dbReference type="GO" id="GO:0005506">
    <property type="term" value="F:iron ion binding"/>
    <property type="evidence" value="ECO:0007669"/>
    <property type="project" value="InterPro"/>
</dbReference>
<gene>
    <name evidence="2" type="ORF">A2W59_02335</name>
</gene>
<dbReference type="GO" id="GO:0051536">
    <property type="term" value="F:iron-sulfur cluster binding"/>
    <property type="evidence" value="ECO:0007669"/>
    <property type="project" value="InterPro"/>
</dbReference>
<reference evidence="2 3" key="1">
    <citation type="journal article" date="2016" name="Nat. Commun.">
        <title>Thousands of microbial genomes shed light on interconnected biogeochemical processes in an aquifer system.</title>
        <authorList>
            <person name="Anantharaman K."/>
            <person name="Brown C.T."/>
            <person name="Hug L.A."/>
            <person name="Sharon I."/>
            <person name="Castelle C.J."/>
            <person name="Probst A.J."/>
            <person name="Thomas B.C."/>
            <person name="Singh A."/>
            <person name="Wilkins M.J."/>
            <person name="Karaoz U."/>
            <person name="Brodie E.L."/>
            <person name="Williams K.H."/>
            <person name="Hubbard S.S."/>
            <person name="Banfield J.F."/>
        </authorList>
    </citation>
    <scope>NUCLEOTIDE SEQUENCE [LARGE SCALE GENOMIC DNA]</scope>
</reference>
<dbReference type="InterPro" id="IPR002871">
    <property type="entry name" value="NIF_FeS_clus_asmbl_NifU_N"/>
</dbReference>
<feature type="domain" description="NIF system FeS cluster assembly NifU N-terminal" evidence="1">
    <location>
        <begin position="9"/>
        <end position="137"/>
    </location>
</feature>
<dbReference type="PANTHER" id="PTHR10093">
    <property type="entry name" value="IRON-SULFUR CLUSTER ASSEMBLY ENZYME NIFU HOMOLOG"/>
    <property type="match status" value="1"/>
</dbReference>
<accession>A0A1G2PKY1</accession>
<dbReference type="CDD" id="cd06664">
    <property type="entry name" value="IscU_like"/>
    <property type="match status" value="1"/>
</dbReference>
<name>A0A1G2PKY1_9BACT</name>
<organism evidence="2 3">
    <name type="scientific">Candidatus Terrybacteria bacterium RIFCSPHIGHO2_02_41_19</name>
    <dbReference type="NCBI Taxonomy" id="1802364"/>
    <lineage>
        <taxon>Bacteria</taxon>
        <taxon>Candidatus Terryibacteriota</taxon>
    </lineage>
</organism>